<dbReference type="OrthoDB" id="6142414at2759"/>
<dbReference type="Proteomes" id="UP000646548">
    <property type="component" value="Unassembled WGS sequence"/>
</dbReference>
<comment type="caution">
    <text evidence="3">The sequence shown here is derived from an EMBL/GenBank/DDBJ whole genome shotgun (WGS) entry which is preliminary data.</text>
</comment>
<feature type="coiled-coil region" evidence="1">
    <location>
        <begin position="117"/>
        <end position="144"/>
    </location>
</feature>
<organism evidence="3 4">
    <name type="scientific">Oryzias melastigma</name>
    <name type="common">Marine medaka</name>
    <dbReference type="NCBI Taxonomy" id="30732"/>
    <lineage>
        <taxon>Eukaryota</taxon>
        <taxon>Metazoa</taxon>
        <taxon>Chordata</taxon>
        <taxon>Craniata</taxon>
        <taxon>Vertebrata</taxon>
        <taxon>Euteleostomi</taxon>
        <taxon>Actinopterygii</taxon>
        <taxon>Neopterygii</taxon>
        <taxon>Teleostei</taxon>
        <taxon>Neoteleostei</taxon>
        <taxon>Acanthomorphata</taxon>
        <taxon>Ovalentaria</taxon>
        <taxon>Atherinomorphae</taxon>
        <taxon>Beloniformes</taxon>
        <taxon>Adrianichthyidae</taxon>
        <taxon>Oryziinae</taxon>
        <taxon>Oryzias</taxon>
    </lineage>
</organism>
<dbReference type="GO" id="GO:0000801">
    <property type="term" value="C:central element"/>
    <property type="evidence" value="ECO:0007669"/>
    <property type="project" value="InterPro"/>
</dbReference>
<gene>
    <name evidence="3" type="ORF">FQA47_015746</name>
</gene>
<reference evidence="3" key="1">
    <citation type="journal article" name="BMC Genomics">
        <title>Long-read sequencing and de novo genome assembly of marine medaka (Oryzias melastigma).</title>
        <authorList>
            <person name="Liang P."/>
            <person name="Saqib H.S.A."/>
            <person name="Ni X."/>
            <person name="Shen Y."/>
        </authorList>
    </citation>
    <scope>NUCLEOTIDE SEQUENCE</scope>
    <source>
        <strain evidence="3">Bigg-433</strain>
    </source>
</reference>
<accession>A0A834F7E3</accession>
<feature type="compositionally biased region" description="Polar residues" evidence="2">
    <location>
        <begin position="1"/>
        <end position="15"/>
    </location>
</feature>
<protein>
    <submittedName>
        <fullName evidence="3">Synaptonemal complex central element protein 2</fullName>
    </submittedName>
</protein>
<proteinExistence type="predicted"/>
<evidence type="ECO:0000313" key="4">
    <source>
        <dbReference type="Proteomes" id="UP000646548"/>
    </source>
</evidence>
<dbReference type="EMBL" id="WKFB01000413">
    <property type="protein sequence ID" value="KAF6723914.1"/>
    <property type="molecule type" value="Genomic_DNA"/>
</dbReference>
<dbReference type="GO" id="GO:0007130">
    <property type="term" value="P:synaptonemal complex assembly"/>
    <property type="evidence" value="ECO:0007669"/>
    <property type="project" value="InterPro"/>
</dbReference>
<dbReference type="InterPro" id="IPR034609">
    <property type="entry name" value="Syce2"/>
</dbReference>
<name>A0A834F7E3_ORYME</name>
<dbReference type="PANTHER" id="PTHR28398:SF1">
    <property type="entry name" value="SYNAPTONEMAL COMPLEX CENTRAL ELEMENT PROTEIN 2"/>
    <property type="match status" value="1"/>
</dbReference>
<keyword evidence="1" id="KW-0175">Coiled coil</keyword>
<dbReference type="PANTHER" id="PTHR28398">
    <property type="entry name" value="SYNAPTONEMAL COMPLEX CENTRAL ELEMENT PROTEIN 2"/>
    <property type="match status" value="1"/>
</dbReference>
<dbReference type="AlphaFoldDB" id="A0A834F7E3"/>
<feature type="region of interest" description="Disordered" evidence="2">
    <location>
        <begin position="1"/>
        <end position="28"/>
    </location>
</feature>
<evidence type="ECO:0000256" key="2">
    <source>
        <dbReference type="SAM" id="MobiDB-lite"/>
    </source>
</evidence>
<evidence type="ECO:0000256" key="1">
    <source>
        <dbReference type="SAM" id="Coils"/>
    </source>
</evidence>
<evidence type="ECO:0000313" key="3">
    <source>
        <dbReference type="EMBL" id="KAF6723914.1"/>
    </source>
</evidence>
<sequence>MDSSLENVPSTSQSTPKDDTQMSEDAGLNLSIEKSSNITFCEAPEKKGSLGMEDIRHQGQELVENINRSRNADQTFMDDYQEKFVEKVTEMCQRMKGHMYMVYEQNSDEMQVRLQELSKVLENCSRLQNELLEASQALARLREDLTTSHKSE</sequence>